<dbReference type="InterPro" id="IPR036436">
    <property type="entry name" value="Disintegrin_dom_sf"/>
</dbReference>
<dbReference type="GO" id="GO:0007229">
    <property type="term" value="P:integrin-mediated signaling pathway"/>
    <property type="evidence" value="ECO:0007669"/>
    <property type="project" value="UniProtKB-KW"/>
</dbReference>
<feature type="binding site" evidence="2">
    <location>
        <position position="26"/>
    </location>
    <ligand>
        <name>Zn(2+)</name>
        <dbReference type="ChEBI" id="CHEBI:29105"/>
        <note>catalytic</note>
    </ligand>
</feature>
<evidence type="ECO:0000256" key="1">
    <source>
        <dbReference type="PROSITE-ProRule" id="PRU00068"/>
    </source>
</evidence>
<keyword evidence="5" id="KW-0401">Integrin</keyword>
<dbReference type="InterPro" id="IPR001762">
    <property type="entry name" value="Disintegrin_dom"/>
</dbReference>
<evidence type="ECO:0000259" key="3">
    <source>
        <dbReference type="PROSITE" id="PS50214"/>
    </source>
</evidence>
<dbReference type="EMBL" id="GHBR01000098">
    <property type="protein sequence ID" value="NDJ95713.1"/>
    <property type="molecule type" value="Transcribed_RNA"/>
</dbReference>
<dbReference type="PANTHER" id="PTHR11905">
    <property type="entry name" value="ADAM A DISINTEGRIN AND METALLOPROTEASE DOMAIN"/>
    <property type="match status" value="1"/>
</dbReference>
<dbReference type="Gene3D" id="3.40.390.10">
    <property type="entry name" value="Collagenase (Catalytic Domain)"/>
    <property type="match status" value="1"/>
</dbReference>
<dbReference type="Pfam" id="PF01421">
    <property type="entry name" value="Reprolysin"/>
    <property type="match status" value="1"/>
</dbReference>
<protein>
    <submittedName>
        <fullName evidence="5">Disintegrin and metalloproteinase domain-containing protein 8 (Trinotate prediction)</fullName>
    </submittedName>
</protein>
<evidence type="ECO:0000259" key="4">
    <source>
        <dbReference type="PROSITE" id="PS50215"/>
    </source>
</evidence>
<feature type="active site" evidence="2">
    <location>
        <position position="17"/>
    </location>
</feature>
<reference evidence="5" key="1">
    <citation type="submission" date="2018-11" db="EMBL/GenBank/DDBJ databases">
        <title>Myxobolus squamalis genome and transcriptome.</title>
        <authorList>
            <person name="Yahalomi D."/>
            <person name="Atkinson S.D."/>
            <person name="Neuhof M."/>
            <person name="Chang E.S."/>
            <person name="Philippe H."/>
            <person name="Cartwright P."/>
            <person name="Bartholomew J.L."/>
            <person name="Huchon D."/>
        </authorList>
    </citation>
    <scope>NUCLEOTIDE SEQUENCE</scope>
    <source>
        <strain evidence="5">71B08</strain>
        <tissue evidence="5">Whole</tissue>
    </source>
</reference>
<feature type="domain" description="Peptidase M12B" evidence="4">
    <location>
        <begin position="1"/>
        <end position="63"/>
    </location>
</feature>
<dbReference type="AlphaFoldDB" id="A0A6B2G4N0"/>
<sequence>MAYISDPLMMSYTVAHEIGHNMGFQHTDHMSNCRCAAKDVQYCLMNSYNSYWYKISPKSIENCLMTTLLNELDKYQCLLKKTKIDRLFYTCGDGVADRGEDCDCGFEDLCVLTTKQSRCCNRETCRFLTETVQCSIGQCCDNCQFVHQQLCRESVGECDYTEYCNGSHNECPVNVFRTDYEMCGHTDGFCYDGLCSNMDLQCKKAYNDPEAYYSQECVSAVKEIMTRCDNPYNELEQLLCYNPNICHHFICGRPEYLLYETTGFLVGNTVCFIPLPQIRIGLLQFGSNYMKCSDSGRGV</sequence>
<evidence type="ECO:0000256" key="2">
    <source>
        <dbReference type="PROSITE-ProRule" id="PRU00276"/>
    </source>
</evidence>
<name>A0A6B2G4N0_MYXSQ</name>
<dbReference type="InterPro" id="IPR024079">
    <property type="entry name" value="MetalloPept_cat_dom_sf"/>
</dbReference>
<feature type="binding site" evidence="2">
    <location>
        <position position="16"/>
    </location>
    <ligand>
        <name>Zn(2+)</name>
        <dbReference type="ChEBI" id="CHEBI:29105"/>
        <note>catalytic</note>
    </ligand>
</feature>
<accession>A0A6B2G4N0</accession>
<dbReference type="GO" id="GO:0004222">
    <property type="term" value="F:metalloendopeptidase activity"/>
    <property type="evidence" value="ECO:0007669"/>
    <property type="project" value="InterPro"/>
</dbReference>
<feature type="binding site" evidence="2">
    <location>
        <position position="20"/>
    </location>
    <ligand>
        <name>Zn(2+)</name>
        <dbReference type="ChEBI" id="CHEBI:29105"/>
        <note>catalytic</note>
    </ligand>
</feature>
<proteinExistence type="predicted"/>
<dbReference type="SMART" id="SM00050">
    <property type="entry name" value="DISIN"/>
    <property type="match status" value="1"/>
</dbReference>
<keyword evidence="2" id="KW-0479">Metal-binding</keyword>
<keyword evidence="2" id="KW-0862">Zinc</keyword>
<dbReference type="Gene3D" id="4.10.70.10">
    <property type="entry name" value="Disintegrin domain"/>
    <property type="match status" value="1"/>
</dbReference>
<dbReference type="GO" id="GO:0046872">
    <property type="term" value="F:metal ion binding"/>
    <property type="evidence" value="ECO:0007669"/>
    <property type="project" value="UniProtKB-KW"/>
</dbReference>
<dbReference type="SUPFAM" id="SSF57552">
    <property type="entry name" value="Blood coagulation inhibitor (disintegrin)"/>
    <property type="match status" value="1"/>
</dbReference>
<evidence type="ECO:0000313" key="5">
    <source>
        <dbReference type="EMBL" id="NDJ95713.1"/>
    </source>
</evidence>
<keyword evidence="1" id="KW-1015">Disulfide bond</keyword>
<dbReference type="GO" id="GO:0006508">
    <property type="term" value="P:proteolysis"/>
    <property type="evidence" value="ECO:0007669"/>
    <property type="project" value="InterPro"/>
</dbReference>
<comment type="caution">
    <text evidence="2">Lacks conserved residue(s) required for the propagation of feature annotation.</text>
</comment>
<feature type="domain" description="Disintegrin" evidence="3">
    <location>
        <begin position="88"/>
        <end position="179"/>
    </location>
</feature>
<dbReference type="Pfam" id="PF00200">
    <property type="entry name" value="Disintegrin"/>
    <property type="match status" value="1"/>
</dbReference>
<dbReference type="PROSITE" id="PS50215">
    <property type="entry name" value="ADAM_MEPRO"/>
    <property type="match status" value="1"/>
</dbReference>
<dbReference type="PANTHER" id="PTHR11905:SF159">
    <property type="entry name" value="ADAM METALLOPROTEASE"/>
    <property type="match status" value="1"/>
</dbReference>
<feature type="disulfide bond" evidence="1">
    <location>
        <begin position="151"/>
        <end position="171"/>
    </location>
</feature>
<organism evidence="5">
    <name type="scientific">Myxobolus squamalis</name>
    <name type="common">Myxosporean</name>
    <dbReference type="NCBI Taxonomy" id="59785"/>
    <lineage>
        <taxon>Eukaryota</taxon>
        <taxon>Metazoa</taxon>
        <taxon>Cnidaria</taxon>
        <taxon>Myxozoa</taxon>
        <taxon>Myxosporea</taxon>
        <taxon>Bivalvulida</taxon>
        <taxon>Platysporina</taxon>
        <taxon>Myxobolidae</taxon>
        <taxon>Myxobolus</taxon>
    </lineage>
</organism>
<dbReference type="InterPro" id="IPR001590">
    <property type="entry name" value="Peptidase_M12B"/>
</dbReference>
<dbReference type="SUPFAM" id="SSF55486">
    <property type="entry name" value="Metalloproteases ('zincins'), catalytic domain"/>
    <property type="match status" value="1"/>
</dbReference>
<dbReference type="PROSITE" id="PS50214">
    <property type="entry name" value="DISINTEGRIN_2"/>
    <property type="match status" value="1"/>
</dbReference>